<proteinExistence type="predicted"/>
<feature type="compositionally biased region" description="Basic residues" evidence="1">
    <location>
        <begin position="1"/>
        <end position="10"/>
    </location>
</feature>
<accession>A0AAV1XEB2</accession>
<evidence type="ECO:0000313" key="3">
    <source>
        <dbReference type="Proteomes" id="UP001497480"/>
    </source>
</evidence>
<gene>
    <name evidence="2" type="ORF">LLUT_LOCUS21043</name>
</gene>
<dbReference type="EMBL" id="CAXHTB010000014">
    <property type="protein sequence ID" value="CAL0319983.1"/>
    <property type="molecule type" value="Genomic_DNA"/>
</dbReference>
<protein>
    <submittedName>
        <fullName evidence="2">Uncharacterized protein</fullName>
    </submittedName>
</protein>
<dbReference type="AlphaFoldDB" id="A0AAV1XEB2"/>
<dbReference type="Proteomes" id="UP001497480">
    <property type="component" value="Unassembled WGS sequence"/>
</dbReference>
<keyword evidence="3" id="KW-1185">Reference proteome</keyword>
<reference evidence="2 3" key="1">
    <citation type="submission" date="2024-03" db="EMBL/GenBank/DDBJ databases">
        <authorList>
            <person name="Martinez-Hernandez J."/>
        </authorList>
    </citation>
    <scope>NUCLEOTIDE SEQUENCE [LARGE SCALE GENOMIC DNA]</scope>
</reference>
<evidence type="ECO:0000256" key="1">
    <source>
        <dbReference type="SAM" id="MobiDB-lite"/>
    </source>
</evidence>
<comment type="caution">
    <text evidence="2">The sequence shown here is derived from an EMBL/GenBank/DDBJ whole genome shotgun (WGS) entry which is preliminary data.</text>
</comment>
<name>A0AAV1XEB2_LUPLU</name>
<sequence length="92" mass="10655">MDGGRSKRFKTTANCGRRQEFGSSSAQGTRQDRGDPYYSLILQETCLANFQGRKPSYVRYVDLTWMVEQRFSFPHDMEAQRAVNFLELKGHV</sequence>
<evidence type="ECO:0000313" key="2">
    <source>
        <dbReference type="EMBL" id="CAL0319983.1"/>
    </source>
</evidence>
<feature type="region of interest" description="Disordered" evidence="1">
    <location>
        <begin position="1"/>
        <end position="32"/>
    </location>
</feature>
<organism evidence="2 3">
    <name type="scientific">Lupinus luteus</name>
    <name type="common">European yellow lupine</name>
    <dbReference type="NCBI Taxonomy" id="3873"/>
    <lineage>
        <taxon>Eukaryota</taxon>
        <taxon>Viridiplantae</taxon>
        <taxon>Streptophyta</taxon>
        <taxon>Embryophyta</taxon>
        <taxon>Tracheophyta</taxon>
        <taxon>Spermatophyta</taxon>
        <taxon>Magnoliopsida</taxon>
        <taxon>eudicotyledons</taxon>
        <taxon>Gunneridae</taxon>
        <taxon>Pentapetalae</taxon>
        <taxon>rosids</taxon>
        <taxon>fabids</taxon>
        <taxon>Fabales</taxon>
        <taxon>Fabaceae</taxon>
        <taxon>Papilionoideae</taxon>
        <taxon>50 kb inversion clade</taxon>
        <taxon>genistoids sensu lato</taxon>
        <taxon>core genistoids</taxon>
        <taxon>Genisteae</taxon>
        <taxon>Lupinus</taxon>
    </lineage>
</organism>